<sequence>MAKAKLPLEEWLASHPLKKPGLFAGEGYSRRAVDEVTDKIVERLRADRQYSDLLRRLDFPTAPRAEAYDRAAVDDLFDNLKWGSDPRG</sequence>
<name>A0A9D2KFX4_9MICO</name>
<gene>
    <name evidence="1" type="ORF">H9800_04540</name>
</gene>
<dbReference type="Proteomes" id="UP000824220">
    <property type="component" value="Unassembled WGS sequence"/>
</dbReference>
<comment type="caution">
    <text evidence="1">The sequence shown here is derived from an EMBL/GenBank/DDBJ whole genome shotgun (WGS) entry which is preliminary data.</text>
</comment>
<dbReference type="EMBL" id="DXAM01000060">
    <property type="protein sequence ID" value="HJA04109.1"/>
    <property type="molecule type" value="Genomic_DNA"/>
</dbReference>
<protein>
    <submittedName>
        <fullName evidence="1">Uncharacterized protein</fullName>
    </submittedName>
</protein>
<reference evidence="1" key="2">
    <citation type="submission" date="2021-04" db="EMBL/GenBank/DDBJ databases">
        <authorList>
            <person name="Gilroy R."/>
        </authorList>
    </citation>
    <scope>NUCLEOTIDE SEQUENCE</scope>
    <source>
        <strain evidence="1">ChiHjej8B7-3636</strain>
    </source>
</reference>
<evidence type="ECO:0000313" key="1">
    <source>
        <dbReference type="EMBL" id="HJA04109.1"/>
    </source>
</evidence>
<accession>A0A9D2KFX4</accession>
<evidence type="ECO:0000313" key="2">
    <source>
        <dbReference type="Proteomes" id="UP000824220"/>
    </source>
</evidence>
<dbReference type="AlphaFoldDB" id="A0A9D2KFX4"/>
<reference evidence="1" key="1">
    <citation type="journal article" date="2021" name="PeerJ">
        <title>Extensive microbial diversity within the chicken gut microbiome revealed by metagenomics and culture.</title>
        <authorList>
            <person name="Gilroy R."/>
            <person name="Ravi A."/>
            <person name="Getino M."/>
            <person name="Pursley I."/>
            <person name="Horton D.L."/>
            <person name="Alikhan N.F."/>
            <person name="Baker D."/>
            <person name="Gharbi K."/>
            <person name="Hall N."/>
            <person name="Watson M."/>
            <person name="Adriaenssens E.M."/>
            <person name="Foster-Nyarko E."/>
            <person name="Jarju S."/>
            <person name="Secka A."/>
            <person name="Antonio M."/>
            <person name="Oren A."/>
            <person name="Chaudhuri R.R."/>
            <person name="La Ragione R."/>
            <person name="Hildebrand F."/>
            <person name="Pallen M.J."/>
        </authorList>
    </citation>
    <scope>NUCLEOTIDE SEQUENCE</scope>
    <source>
        <strain evidence="1">ChiHjej8B7-3636</strain>
    </source>
</reference>
<proteinExistence type="predicted"/>
<organism evidence="1 2">
    <name type="scientific">Candidatus Microbacterium stercoravium</name>
    <dbReference type="NCBI Taxonomy" id="2838697"/>
    <lineage>
        <taxon>Bacteria</taxon>
        <taxon>Bacillati</taxon>
        <taxon>Actinomycetota</taxon>
        <taxon>Actinomycetes</taxon>
        <taxon>Micrococcales</taxon>
        <taxon>Microbacteriaceae</taxon>
        <taxon>Microbacterium</taxon>
    </lineage>
</organism>